<evidence type="ECO:0000259" key="6">
    <source>
        <dbReference type="PROSITE" id="PS51384"/>
    </source>
</evidence>
<proteinExistence type="inferred from homology"/>
<dbReference type="PANTHER" id="PTHR19370">
    <property type="entry name" value="NADH-CYTOCHROME B5 REDUCTASE"/>
    <property type="match status" value="1"/>
</dbReference>
<dbReference type="SUPFAM" id="SSF63380">
    <property type="entry name" value="Riboflavin synthase domain-like"/>
    <property type="match status" value="1"/>
</dbReference>
<protein>
    <submittedName>
        <fullName evidence="7">Cytochrome-b5 reductase</fullName>
        <ecNumber evidence="7">1.6.2.2</ecNumber>
    </submittedName>
</protein>
<accession>A0ABY8EM04</accession>
<reference evidence="7 8" key="1">
    <citation type="journal article" date="2020" name="Elife">
        <title>Loss of centromere function drives karyotype evolution in closely related Malassezia species.</title>
        <authorList>
            <person name="Sankaranarayanan S.R."/>
            <person name="Ianiri G."/>
            <person name="Coelho M.A."/>
            <person name="Reza M.H."/>
            <person name="Thimmappa B.C."/>
            <person name="Ganguly P."/>
            <person name="Vadnala R.N."/>
            <person name="Sun S."/>
            <person name="Siddharthan R."/>
            <person name="Tellgren-Roth C."/>
            <person name="Dawson T.L."/>
            <person name="Heitman J."/>
            <person name="Sanyal K."/>
        </authorList>
    </citation>
    <scope>NUCLEOTIDE SEQUENCE [LARGE SCALE GENOMIC DNA]</scope>
    <source>
        <strain evidence="7">CBS14141</strain>
    </source>
</reference>
<dbReference type="EC" id="1.6.2.2" evidence="7"/>
<dbReference type="InterPro" id="IPR017927">
    <property type="entry name" value="FAD-bd_FR_type"/>
</dbReference>
<comment type="cofactor">
    <cofactor evidence="1">
        <name>FAD</name>
        <dbReference type="ChEBI" id="CHEBI:57692"/>
    </cofactor>
</comment>
<dbReference type="GO" id="GO:0090524">
    <property type="term" value="F:cytochrome-b5 reductase activity, acting on NADH"/>
    <property type="evidence" value="ECO:0007669"/>
    <property type="project" value="UniProtKB-EC"/>
</dbReference>
<evidence type="ECO:0000256" key="4">
    <source>
        <dbReference type="ARBA" id="ARBA00022827"/>
    </source>
</evidence>
<dbReference type="PANTHER" id="PTHR19370:SF184">
    <property type="entry name" value="NADH-CYTOCHROME B5 REDUCTASE-LIKE"/>
    <property type="match status" value="1"/>
</dbReference>
<dbReference type="InterPro" id="IPR001834">
    <property type="entry name" value="CBR-like"/>
</dbReference>
<keyword evidence="8" id="KW-1185">Reference proteome</keyword>
<gene>
    <name evidence="7" type="ORF">GLX27_001210</name>
</gene>
<dbReference type="Gene3D" id="3.40.50.80">
    <property type="entry name" value="Nucleotide-binding domain of ferredoxin-NADP reductase (FNR) module"/>
    <property type="match status" value="1"/>
</dbReference>
<evidence type="ECO:0000256" key="1">
    <source>
        <dbReference type="ARBA" id="ARBA00001974"/>
    </source>
</evidence>
<keyword evidence="3" id="KW-0285">Flavoprotein</keyword>
<feature type="domain" description="FAD-binding FR-type" evidence="6">
    <location>
        <begin position="56"/>
        <end position="180"/>
    </location>
</feature>
<dbReference type="PROSITE" id="PS51384">
    <property type="entry name" value="FAD_FR"/>
    <property type="match status" value="1"/>
</dbReference>
<dbReference type="InterPro" id="IPR039261">
    <property type="entry name" value="FNR_nucleotide-bd"/>
</dbReference>
<evidence type="ECO:0000256" key="2">
    <source>
        <dbReference type="ARBA" id="ARBA00006105"/>
    </source>
</evidence>
<keyword evidence="5 7" id="KW-0560">Oxidoreductase</keyword>
<organism evidence="7 8">
    <name type="scientific">Malassezia furfur</name>
    <name type="common">Pityriasis versicolor infection agent</name>
    <name type="synonym">Pityrosporum furfur</name>
    <dbReference type="NCBI Taxonomy" id="55194"/>
    <lineage>
        <taxon>Eukaryota</taxon>
        <taxon>Fungi</taxon>
        <taxon>Dikarya</taxon>
        <taxon>Basidiomycota</taxon>
        <taxon>Ustilaginomycotina</taxon>
        <taxon>Malasseziomycetes</taxon>
        <taxon>Malasseziales</taxon>
        <taxon>Malasseziaceae</taxon>
        <taxon>Malassezia</taxon>
    </lineage>
</organism>
<keyword evidence="4" id="KW-0274">FAD</keyword>
<sequence>MVWTLGARALATQAAPRARPVRASRRIGALVALTCAGAGATYWLRRNDAPPVPQPTRYAELTLEESVRLPRNATDAFDPHEAPVHRLLRVRANGDTGVDNAAADDDVARRLAIYAYYIKEPSLQVERAYTPLEMLARTDPHMLSFVVKRYSDGEMSRYLHRLRPTSPVSLRGPVPTWELGTARVPTEIVLLVAGTGVSTAVQLLSNAYAAAAGPVPRITVLYAAQSLDTLEMVPELAAFQREHPSVRVGLWVERLAAHHGTVAALEGPPVPAEVHAERRTRWWPTSPTHYQLRLASGDVLPLALGRIEAADLRTWSAPDADRLVLVCGPDG</sequence>
<evidence type="ECO:0000256" key="3">
    <source>
        <dbReference type="ARBA" id="ARBA00022630"/>
    </source>
</evidence>
<dbReference type="Gene3D" id="2.40.30.10">
    <property type="entry name" value="Translation factors"/>
    <property type="match status" value="1"/>
</dbReference>
<dbReference type="Proteomes" id="UP000818624">
    <property type="component" value="Chromosome 1"/>
</dbReference>
<dbReference type="InterPro" id="IPR008333">
    <property type="entry name" value="Cbr1-like_FAD-bd_dom"/>
</dbReference>
<comment type="similarity">
    <text evidence="2">Belongs to the flavoprotein pyridine nucleotide cytochrome reductase family.</text>
</comment>
<dbReference type="InterPro" id="IPR017938">
    <property type="entry name" value="Riboflavin_synthase-like_b-brl"/>
</dbReference>
<dbReference type="SUPFAM" id="SSF52343">
    <property type="entry name" value="Ferredoxin reductase-like, C-terminal NADP-linked domain"/>
    <property type="match status" value="1"/>
</dbReference>
<dbReference type="Pfam" id="PF00970">
    <property type="entry name" value="FAD_binding_6"/>
    <property type="match status" value="1"/>
</dbReference>
<evidence type="ECO:0000256" key="5">
    <source>
        <dbReference type="ARBA" id="ARBA00023002"/>
    </source>
</evidence>
<name>A0ABY8EM04_MALFU</name>
<evidence type="ECO:0000313" key="7">
    <source>
        <dbReference type="EMBL" id="WFD46573.1"/>
    </source>
</evidence>
<dbReference type="EMBL" id="CP046234">
    <property type="protein sequence ID" value="WFD46573.1"/>
    <property type="molecule type" value="Genomic_DNA"/>
</dbReference>
<evidence type="ECO:0000313" key="8">
    <source>
        <dbReference type="Proteomes" id="UP000818624"/>
    </source>
</evidence>